<evidence type="ECO:0000256" key="1">
    <source>
        <dbReference type="SAM" id="MobiDB-lite"/>
    </source>
</evidence>
<reference evidence="2 3" key="1">
    <citation type="submission" date="2020-06" db="EMBL/GenBank/DDBJ databases">
        <authorList>
            <person name="Li R."/>
            <person name="Bekaert M."/>
        </authorList>
    </citation>
    <scope>NUCLEOTIDE SEQUENCE [LARGE SCALE GENOMIC DNA]</scope>
    <source>
        <strain evidence="3">wild</strain>
    </source>
</reference>
<accession>A0A6J7ZU53</accession>
<dbReference type="Proteomes" id="UP000507470">
    <property type="component" value="Unassembled WGS sequence"/>
</dbReference>
<evidence type="ECO:0000313" key="2">
    <source>
        <dbReference type="EMBL" id="CAC5355765.1"/>
    </source>
</evidence>
<keyword evidence="3" id="KW-1185">Reference proteome</keyword>
<feature type="region of interest" description="Disordered" evidence="1">
    <location>
        <begin position="1"/>
        <end position="35"/>
    </location>
</feature>
<evidence type="ECO:0000313" key="3">
    <source>
        <dbReference type="Proteomes" id="UP000507470"/>
    </source>
</evidence>
<dbReference type="OrthoDB" id="10624601at2759"/>
<protein>
    <submittedName>
        <fullName evidence="2">Uncharacterized protein</fullName>
    </submittedName>
</protein>
<dbReference type="EMBL" id="CACVKT020000083">
    <property type="protein sequence ID" value="CAC5355765.1"/>
    <property type="molecule type" value="Genomic_DNA"/>
</dbReference>
<organism evidence="2 3">
    <name type="scientific">Mytilus coruscus</name>
    <name type="common">Sea mussel</name>
    <dbReference type="NCBI Taxonomy" id="42192"/>
    <lineage>
        <taxon>Eukaryota</taxon>
        <taxon>Metazoa</taxon>
        <taxon>Spiralia</taxon>
        <taxon>Lophotrochozoa</taxon>
        <taxon>Mollusca</taxon>
        <taxon>Bivalvia</taxon>
        <taxon>Autobranchia</taxon>
        <taxon>Pteriomorphia</taxon>
        <taxon>Mytilida</taxon>
        <taxon>Mytiloidea</taxon>
        <taxon>Mytilidae</taxon>
        <taxon>Mytilinae</taxon>
        <taxon>Mytilus</taxon>
    </lineage>
</organism>
<proteinExistence type="predicted"/>
<name>A0A6J7ZU53_MYTCO</name>
<sequence length="219" mass="24340">MSEKRGKTETGALSLESRWKEERGSPGTGKDGLGLTQTTNTLNLYLFQNGPRELSCKSCTLEVGSVVGVSDPSLTVPLRPTQTTNTLNLDLFQNGPRELSWPTQTTNTLNLDLFQNGPRELSCVFVAVYHESSYFIGDLETGRTYLQKDFLVYNQVACMVAVIGNYLKLSSTIHLSKSPELNGSPKTPIRKINSSTCLSYFYCSYCCFNSLSTIEWMVK</sequence>
<gene>
    <name evidence="2" type="ORF">MCOR_299</name>
</gene>
<dbReference type="AlphaFoldDB" id="A0A6J7ZU53"/>